<evidence type="ECO:0000259" key="1">
    <source>
        <dbReference type="Pfam" id="PF07866"/>
    </source>
</evidence>
<feature type="domain" description="DUF1653" evidence="1">
    <location>
        <begin position="203"/>
        <end position="262"/>
    </location>
</feature>
<protein>
    <submittedName>
        <fullName evidence="2">DUF1653 domain-containing protein</fullName>
    </submittedName>
</protein>
<dbReference type="InterPro" id="IPR029058">
    <property type="entry name" value="AB_hydrolase_fold"/>
</dbReference>
<dbReference type="Gene3D" id="2.30.30.320">
    <property type="entry name" value="DUF1653-like domain"/>
    <property type="match status" value="1"/>
</dbReference>
<dbReference type="Pfam" id="PF07866">
    <property type="entry name" value="DUF1653"/>
    <property type="match status" value="1"/>
</dbReference>
<dbReference type="PROSITE" id="PS51257">
    <property type="entry name" value="PROKAR_LIPOPROTEIN"/>
    <property type="match status" value="1"/>
</dbReference>
<gene>
    <name evidence="2" type="ORF">H9777_01235</name>
</gene>
<dbReference type="PANTHER" id="PTHR35602:SF3">
    <property type="entry name" value="ESTERASE YQIA"/>
    <property type="match status" value="1"/>
</dbReference>
<comment type="caution">
    <text evidence="2">The sequence shown here is derived from an EMBL/GenBank/DDBJ whole genome shotgun (WGS) entry which is preliminary data.</text>
</comment>
<proteinExistence type="predicted"/>
<dbReference type="InterPro" id="IPR008886">
    <property type="entry name" value="UPF0227/Esterase_YqiA"/>
</dbReference>
<evidence type="ECO:0000313" key="3">
    <source>
        <dbReference type="Proteomes" id="UP000783796"/>
    </source>
</evidence>
<sequence length="266" mass="30955">MKKVLFLHGFFASGSCPMASALKEALETHAIVLTPDLPLHPNAALEQIRLIIDTEKPDLIIGNSCGSFYAQMLAPIVGIPALLGNPYFLMTNFLKERIGEHQYKAPRKDGNQTIFIDDTLINEFAELEVNQFNYVNSFYKDRIWGIFGEQDTLAHYEPLFLEYYNNSYHFPGGHTPTEQEVKTWYAPLAIKMMMNFPIQKERYFSHFKGGKYKYIHSAFDSETQERMVVYQALYGNMSFWVRSEKMFFENIERNGKRFSRFTETEL</sequence>
<dbReference type="InterPro" id="IPR037135">
    <property type="entry name" value="DUF1653-like_dom_sf"/>
</dbReference>
<dbReference type="PANTHER" id="PTHR35602">
    <property type="entry name" value="ESTERASE YQIA-RELATED"/>
    <property type="match status" value="1"/>
</dbReference>
<reference evidence="2" key="1">
    <citation type="journal article" date="2021" name="PeerJ">
        <title>Extensive microbial diversity within the chicken gut microbiome revealed by metagenomics and culture.</title>
        <authorList>
            <person name="Gilroy R."/>
            <person name="Ravi A."/>
            <person name="Getino M."/>
            <person name="Pursley I."/>
            <person name="Horton D.L."/>
            <person name="Alikhan N.F."/>
            <person name="Baker D."/>
            <person name="Gharbi K."/>
            <person name="Hall N."/>
            <person name="Watson M."/>
            <person name="Adriaenssens E.M."/>
            <person name="Foster-Nyarko E."/>
            <person name="Jarju S."/>
            <person name="Secka A."/>
            <person name="Antonio M."/>
            <person name="Oren A."/>
            <person name="Chaudhuri R.R."/>
            <person name="La Ragione R."/>
            <person name="Hildebrand F."/>
            <person name="Pallen M.J."/>
        </authorList>
    </citation>
    <scope>NUCLEOTIDE SEQUENCE</scope>
    <source>
        <strain evidence="2">G4-2901</strain>
    </source>
</reference>
<accession>A0A948WVU0</accession>
<dbReference type="Pfam" id="PF05728">
    <property type="entry name" value="UPF0227"/>
    <property type="match status" value="1"/>
</dbReference>
<name>A0A948WVU0_9BACT</name>
<dbReference type="AlphaFoldDB" id="A0A948WVU0"/>
<organism evidence="2 3">
    <name type="scientific">Candidatus Phocaeicola faecigallinarum</name>
    <dbReference type="NCBI Taxonomy" id="2838732"/>
    <lineage>
        <taxon>Bacteria</taxon>
        <taxon>Pseudomonadati</taxon>
        <taxon>Bacteroidota</taxon>
        <taxon>Bacteroidia</taxon>
        <taxon>Bacteroidales</taxon>
        <taxon>Bacteroidaceae</taxon>
        <taxon>Phocaeicola</taxon>
    </lineage>
</organism>
<dbReference type="EMBL" id="JAHLFW010000009">
    <property type="protein sequence ID" value="MBU3836954.1"/>
    <property type="molecule type" value="Genomic_DNA"/>
</dbReference>
<evidence type="ECO:0000313" key="2">
    <source>
        <dbReference type="EMBL" id="MBU3836954.1"/>
    </source>
</evidence>
<dbReference type="SUPFAM" id="SSF53474">
    <property type="entry name" value="alpha/beta-Hydrolases"/>
    <property type="match status" value="1"/>
</dbReference>
<dbReference type="Gene3D" id="3.40.50.1820">
    <property type="entry name" value="alpha/beta hydrolase"/>
    <property type="match status" value="1"/>
</dbReference>
<reference evidence="2" key="2">
    <citation type="submission" date="2021-04" db="EMBL/GenBank/DDBJ databases">
        <authorList>
            <person name="Gilroy R."/>
        </authorList>
    </citation>
    <scope>NUCLEOTIDE SEQUENCE</scope>
    <source>
        <strain evidence="2">G4-2901</strain>
    </source>
</reference>
<dbReference type="InterPro" id="IPR023387">
    <property type="entry name" value="DUF1653-like_dom"/>
</dbReference>
<dbReference type="Proteomes" id="UP000783796">
    <property type="component" value="Unassembled WGS sequence"/>
</dbReference>